<sequence length="259" mass="29444">MKKNIWISIILVLGLAGCNTDTQSVNEVKSISLDTVAAETKPSNWYIRLVAEDPVRKMRTGSTQLGELDTDDNISKHTLQSLSPFGGTYLDIVFVDPAGVAPGEYKTSFHHYQENTEESWRFTVKTDDSNARITLTWYGLYILDPYIDNEKRTRYHEHRSMNNPLLKHMKLVDTVSGKEMPVILNGKAQVYTFTMDGMNERTFQWIVQTEEVNVTDMGGSYIFLDGKNVQKDTLQEQKSVTESKKERFDLSRPPMSSGG</sequence>
<evidence type="ECO:0008006" key="4">
    <source>
        <dbReference type="Google" id="ProtNLM"/>
    </source>
</evidence>
<feature type="compositionally biased region" description="Basic and acidic residues" evidence="1">
    <location>
        <begin position="234"/>
        <end position="250"/>
    </location>
</feature>
<reference evidence="2 3" key="1">
    <citation type="submission" date="2020-10" db="EMBL/GenBank/DDBJ databases">
        <title>The genome of sulfurovum sp.</title>
        <authorList>
            <person name="Xie S."/>
            <person name="Shao Z."/>
            <person name="Jiang L."/>
        </authorList>
    </citation>
    <scope>NUCLEOTIDE SEQUENCE [LARGE SCALE GENOMIC DNA]</scope>
    <source>
        <strain evidence="2 3">ST-419</strain>
    </source>
</reference>
<organism evidence="2 3">
    <name type="scientific">Sulfurovum indicum</name>
    <dbReference type="NCBI Taxonomy" id="2779528"/>
    <lineage>
        <taxon>Bacteria</taxon>
        <taxon>Pseudomonadati</taxon>
        <taxon>Campylobacterota</taxon>
        <taxon>Epsilonproteobacteria</taxon>
        <taxon>Campylobacterales</taxon>
        <taxon>Sulfurovaceae</taxon>
        <taxon>Sulfurovum</taxon>
    </lineage>
</organism>
<gene>
    <name evidence="2" type="ORF">IMZ28_01880</name>
</gene>
<dbReference type="Proteomes" id="UP000595074">
    <property type="component" value="Chromosome"/>
</dbReference>
<keyword evidence="3" id="KW-1185">Reference proteome</keyword>
<dbReference type="EMBL" id="CP063164">
    <property type="protein sequence ID" value="QOR62249.1"/>
    <property type="molecule type" value="Genomic_DNA"/>
</dbReference>
<evidence type="ECO:0000313" key="3">
    <source>
        <dbReference type="Proteomes" id="UP000595074"/>
    </source>
</evidence>
<protein>
    <recommendedName>
        <fullName evidence="4">Lipoprotein</fullName>
    </recommendedName>
</protein>
<evidence type="ECO:0000256" key="1">
    <source>
        <dbReference type="SAM" id="MobiDB-lite"/>
    </source>
</evidence>
<accession>A0A7M1S6B9</accession>
<dbReference type="RefSeq" id="WP_197548952.1">
    <property type="nucleotide sequence ID" value="NZ_CP063164.1"/>
</dbReference>
<dbReference type="AlphaFoldDB" id="A0A7M1S6B9"/>
<proteinExistence type="predicted"/>
<dbReference type="PROSITE" id="PS51257">
    <property type="entry name" value="PROKAR_LIPOPROTEIN"/>
    <property type="match status" value="1"/>
</dbReference>
<evidence type="ECO:0000313" key="2">
    <source>
        <dbReference type="EMBL" id="QOR62249.1"/>
    </source>
</evidence>
<dbReference type="KEGG" id="sinu:IMZ28_01880"/>
<name>A0A7M1S6B9_9BACT</name>
<feature type="region of interest" description="Disordered" evidence="1">
    <location>
        <begin position="234"/>
        <end position="259"/>
    </location>
</feature>